<name>A0ABW3ZEW4_9RHOB</name>
<dbReference type="RefSeq" id="WP_386801590.1">
    <property type="nucleotide sequence ID" value="NZ_JBHTMU010000004.1"/>
</dbReference>
<gene>
    <name evidence="1" type="ORF">ACFQ4E_03805</name>
</gene>
<reference evidence="2" key="1">
    <citation type="journal article" date="2019" name="Int. J. Syst. Evol. Microbiol.">
        <title>The Global Catalogue of Microorganisms (GCM) 10K type strain sequencing project: providing services to taxonomists for standard genome sequencing and annotation.</title>
        <authorList>
            <consortium name="The Broad Institute Genomics Platform"/>
            <consortium name="The Broad Institute Genome Sequencing Center for Infectious Disease"/>
            <person name="Wu L."/>
            <person name="Ma J."/>
        </authorList>
    </citation>
    <scope>NUCLEOTIDE SEQUENCE [LARGE SCALE GENOMIC DNA]</scope>
    <source>
        <strain evidence="2">CCUG 62953</strain>
    </source>
</reference>
<dbReference type="EC" id="2.3.2.-" evidence="1"/>
<accession>A0ABW3ZEW4</accession>
<comment type="caution">
    <text evidence="1">The sequence shown here is derived from an EMBL/GenBank/DDBJ whole genome shotgun (WGS) entry which is preliminary data.</text>
</comment>
<dbReference type="Gene3D" id="3.10.490.10">
    <property type="entry name" value="Gamma-glutamyl cyclotransferase-like"/>
    <property type="match status" value="1"/>
</dbReference>
<dbReference type="Proteomes" id="UP001597135">
    <property type="component" value="Unassembled WGS sequence"/>
</dbReference>
<evidence type="ECO:0000313" key="2">
    <source>
        <dbReference type="Proteomes" id="UP001597135"/>
    </source>
</evidence>
<dbReference type="CDD" id="cd06661">
    <property type="entry name" value="GGCT_like"/>
    <property type="match status" value="1"/>
</dbReference>
<keyword evidence="1" id="KW-0012">Acyltransferase</keyword>
<keyword evidence="2" id="KW-1185">Reference proteome</keyword>
<evidence type="ECO:0000313" key="1">
    <source>
        <dbReference type="EMBL" id="MFD1341535.1"/>
    </source>
</evidence>
<protein>
    <submittedName>
        <fullName evidence="1">Gamma-glutamylcyclotransferase family protein</fullName>
        <ecNumber evidence="1">2.3.2.-</ecNumber>
    </submittedName>
</protein>
<keyword evidence="1" id="KW-0808">Transferase</keyword>
<dbReference type="EMBL" id="JBHTMU010000004">
    <property type="protein sequence ID" value="MFD1341535.1"/>
    <property type="molecule type" value="Genomic_DNA"/>
</dbReference>
<proteinExistence type="predicted"/>
<organism evidence="1 2">
    <name type="scientific">Litorisediminicola beolgyonensis</name>
    <dbReference type="NCBI Taxonomy" id="1173614"/>
    <lineage>
        <taxon>Bacteria</taxon>
        <taxon>Pseudomonadati</taxon>
        <taxon>Pseudomonadota</taxon>
        <taxon>Alphaproteobacteria</taxon>
        <taxon>Rhodobacterales</taxon>
        <taxon>Paracoccaceae</taxon>
        <taxon>Litorisediminicola</taxon>
    </lineage>
</organism>
<sequence length="175" mass="19416">MDRRTHIYAPSFPARVVGWRRSWRQSPVRRVAFLTVQPDPGTVLDGLVAAVPQGDWAALDAREASYDRVDTTLQVDPLPERAAQVAIYTVPHERAAPAGADHPILLSYLDVVLGGYLDQFDAAGAERFFETTDGWEAPVLDDRAAPLYPRSQPLSEMVRHWVDGALARRGVEVTK</sequence>
<dbReference type="GO" id="GO:0016746">
    <property type="term" value="F:acyltransferase activity"/>
    <property type="evidence" value="ECO:0007669"/>
    <property type="project" value="UniProtKB-KW"/>
</dbReference>
<dbReference type="InterPro" id="IPR013024">
    <property type="entry name" value="GGCT-like"/>
</dbReference>